<keyword evidence="2" id="KW-1185">Reference proteome</keyword>
<evidence type="ECO:0008006" key="3">
    <source>
        <dbReference type="Google" id="ProtNLM"/>
    </source>
</evidence>
<proteinExistence type="predicted"/>
<organism evidence="1 2">
    <name type="scientific">Amniculicola lignicola CBS 123094</name>
    <dbReference type="NCBI Taxonomy" id="1392246"/>
    <lineage>
        <taxon>Eukaryota</taxon>
        <taxon>Fungi</taxon>
        <taxon>Dikarya</taxon>
        <taxon>Ascomycota</taxon>
        <taxon>Pezizomycotina</taxon>
        <taxon>Dothideomycetes</taxon>
        <taxon>Pleosporomycetidae</taxon>
        <taxon>Pleosporales</taxon>
        <taxon>Amniculicolaceae</taxon>
        <taxon>Amniculicola</taxon>
    </lineage>
</organism>
<dbReference type="EMBL" id="ML977559">
    <property type="protein sequence ID" value="KAF2006547.1"/>
    <property type="molecule type" value="Genomic_DNA"/>
</dbReference>
<reference evidence="1" key="1">
    <citation type="journal article" date="2020" name="Stud. Mycol.">
        <title>101 Dothideomycetes genomes: a test case for predicting lifestyles and emergence of pathogens.</title>
        <authorList>
            <person name="Haridas S."/>
            <person name="Albert R."/>
            <person name="Binder M."/>
            <person name="Bloem J."/>
            <person name="Labutti K."/>
            <person name="Salamov A."/>
            <person name="Andreopoulos B."/>
            <person name="Baker S."/>
            <person name="Barry K."/>
            <person name="Bills G."/>
            <person name="Bluhm B."/>
            <person name="Cannon C."/>
            <person name="Castanera R."/>
            <person name="Culley D."/>
            <person name="Daum C."/>
            <person name="Ezra D."/>
            <person name="Gonzalez J."/>
            <person name="Henrissat B."/>
            <person name="Kuo A."/>
            <person name="Liang C."/>
            <person name="Lipzen A."/>
            <person name="Lutzoni F."/>
            <person name="Magnuson J."/>
            <person name="Mondo S."/>
            <person name="Nolan M."/>
            <person name="Ohm R."/>
            <person name="Pangilinan J."/>
            <person name="Park H.-J."/>
            <person name="Ramirez L."/>
            <person name="Alfaro M."/>
            <person name="Sun H."/>
            <person name="Tritt A."/>
            <person name="Yoshinaga Y."/>
            <person name="Zwiers L.-H."/>
            <person name="Turgeon B."/>
            <person name="Goodwin S."/>
            <person name="Spatafora J."/>
            <person name="Crous P."/>
            <person name="Grigoriev I."/>
        </authorList>
    </citation>
    <scope>NUCLEOTIDE SEQUENCE</scope>
    <source>
        <strain evidence="1">CBS 123094</strain>
    </source>
</reference>
<gene>
    <name evidence="1" type="ORF">P154DRAFT_600463</name>
</gene>
<accession>A0A6A5WY63</accession>
<dbReference type="AlphaFoldDB" id="A0A6A5WY63"/>
<dbReference type="Proteomes" id="UP000799779">
    <property type="component" value="Unassembled WGS sequence"/>
</dbReference>
<name>A0A6A5WY63_9PLEO</name>
<evidence type="ECO:0000313" key="2">
    <source>
        <dbReference type="Proteomes" id="UP000799779"/>
    </source>
</evidence>
<protein>
    <recommendedName>
        <fullName evidence="3">MADS-box domain-containing protein</fullName>
    </recommendedName>
</protein>
<dbReference type="OrthoDB" id="3772494at2759"/>
<sequence>MSQPQLQVPVLSLKARRNANENFRKRVKTLSSKCSELWRDYEADTYFIVHRNGRFYIYTSTDEPSWPLGPEKLQNIPSTSEKVTSTFRRVKPVDAHEKPKKSWGFCVDCMRYRPTRKSYWNGTDTCGNWVAWDRAVGMQNFLYNAPSVGERSGRVFVLASMPRSAGVSA</sequence>
<evidence type="ECO:0000313" key="1">
    <source>
        <dbReference type="EMBL" id="KAF2006547.1"/>
    </source>
</evidence>